<dbReference type="SUPFAM" id="SSF55604">
    <property type="entry name" value="Glucose permease domain IIB"/>
    <property type="match status" value="1"/>
</dbReference>
<feature type="transmembrane region" description="Helical" evidence="12">
    <location>
        <begin position="255"/>
        <end position="281"/>
    </location>
</feature>
<dbReference type="EMBL" id="WJQS01000012">
    <property type="protein sequence ID" value="MRI86372.1"/>
    <property type="molecule type" value="Genomic_DNA"/>
</dbReference>
<dbReference type="FunFam" id="3.30.1360.60:FF:000001">
    <property type="entry name" value="PTS system glucose-specific IIBC component PtsG"/>
    <property type="match status" value="1"/>
</dbReference>
<dbReference type="AlphaFoldDB" id="A0A6I2GKJ0"/>
<dbReference type="PROSITE" id="PS51098">
    <property type="entry name" value="PTS_EIIB_TYPE_1"/>
    <property type="match status" value="1"/>
</dbReference>
<evidence type="ECO:0000259" key="13">
    <source>
        <dbReference type="PROSITE" id="PS51098"/>
    </source>
</evidence>
<evidence type="ECO:0000256" key="11">
    <source>
        <dbReference type="PROSITE-ProRule" id="PRU00421"/>
    </source>
</evidence>
<name>A0A6I2GKJ0_9LACT</name>
<comment type="subcellular location">
    <subcellularLocation>
        <location evidence="1">Cell membrane</location>
        <topology evidence="1">Multi-pass membrane protein</topology>
    </subcellularLocation>
</comment>
<dbReference type="PROSITE" id="PS51103">
    <property type="entry name" value="PTS_EIIC_TYPE_1"/>
    <property type="match status" value="1"/>
</dbReference>
<dbReference type="InterPro" id="IPR013013">
    <property type="entry name" value="PTS_EIIC_1"/>
</dbReference>
<feature type="transmembrane region" description="Helical" evidence="12">
    <location>
        <begin position="394"/>
        <end position="421"/>
    </location>
</feature>
<dbReference type="Gene3D" id="3.30.1360.60">
    <property type="entry name" value="Glucose permease domain IIB"/>
    <property type="match status" value="1"/>
</dbReference>
<feature type="transmembrane region" description="Helical" evidence="12">
    <location>
        <begin position="360"/>
        <end position="382"/>
    </location>
</feature>
<feature type="active site" description="Phosphocysteine intermediate; for EIIB activity" evidence="11">
    <location>
        <position position="26"/>
    </location>
</feature>
<feature type="domain" description="PTS EIIC type-1" evidence="14">
    <location>
        <begin position="109"/>
        <end position="462"/>
    </location>
</feature>
<keyword evidence="9 12" id="KW-1133">Transmembrane helix</keyword>
<evidence type="ECO:0000259" key="14">
    <source>
        <dbReference type="PROSITE" id="PS51103"/>
    </source>
</evidence>
<evidence type="ECO:0000256" key="2">
    <source>
        <dbReference type="ARBA" id="ARBA00022448"/>
    </source>
</evidence>
<dbReference type="InterPro" id="IPR018113">
    <property type="entry name" value="PTrfase_EIIB_Cys"/>
</dbReference>
<dbReference type="PANTHER" id="PTHR30175:SF1">
    <property type="entry name" value="PTS SYSTEM ARBUTIN-, CELLOBIOSE-, AND SALICIN-SPECIFIC EIIBC COMPONENT-RELATED"/>
    <property type="match status" value="1"/>
</dbReference>
<feature type="transmembrane region" description="Helical" evidence="12">
    <location>
        <begin position="216"/>
        <end position="234"/>
    </location>
</feature>
<gene>
    <name evidence="15" type="ORF">GIY09_11005</name>
</gene>
<dbReference type="GO" id="GO:0009401">
    <property type="term" value="P:phosphoenolpyruvate-dependent sugar phosphotransferase system"/>
    <property type="evidence" value="ECO:0007669"/>
    <property type="project" value="UniProtKB-KW"/>
</dbReference>
<dbReference type="InterPro" id="IPR050558">
    <property type="entry name" value="PTS_Sugar-Specific_Components"/>
</dbReference>
<keyword evidence="16" id="KW-1185">Reference proteome</keyword>
<dbReference type="GO" id="GO:0008982">
    <property type="term" value="F:protein-N(PI)-phosphohistidine-sugar phosphotransferase activity"/>
    <property type="evidence" value="ECO:0007669"/>
    <property type="project" value="InterPro"/>
</dbReference>
<keyword evidence="4" id="KW-0762">Sugar transport</keyword>
<reference evidence="15 16" key="1">
    <citation type="submission" date="2019-11" db="EMBL/GenBank/DDBJ databases">
        <title>Characterisation of Fundicoccus ignavus gen. nov. sp. nov., a novel genus of the family Aerococcaceae isolated from bulk tank milk.</title>
        <authorList>
            <person name="Siebert A."/>
            <person name="Huptas C."/>
            <person name="Wenning M."/>
            <person name="Scherer S."/>
            <person name="Doll E.V."/>
        </authorList>
    </citation>
    <scope>NUCLEOTIDE SEQUENCE [LARGE SCALE GENOMIC DNA]</scope>
    <source>
        <strain evidence="15 16">WS4759</strain>
    </source>
</reference>
<accession>A0A6I2GKJ0</accession>
<dbReference type="GO" id="GO:0015771">
    <property type="term" value="P:trehalose transport"/>
    <property type="evidence" value="ECO:0007669"/>
    <property type="project" value="TreeGrafter"/>
</dbReference>
<feature type="transmembrane region" description="Helical" evidence="12">
    <location>
        <begin position="293"/>
        <end position="317"/>
    </location>
</feature>
<feature type="transmembrane region" description="Helical" evidence="12">
    <location>
        <begin position="329"/>
        <end position="348"/>
    </location>
</feature>
<keyword evidence="5" id="KW-0808">Transferase</keyword>
<proteinExistence type="predicted"/>
<dbReference type="RefSeq" id="WP_153864047.1">
    <property type="nucleotide sequence ID" value="NZ_WJQS01000012.1"/>
</dbReference>
<dbReference type="InterPro" id="IPR001996">
    <property type="entry name" value="PTS_IIB_1"/>
</dbReference>
<dbReference type="PANTHER" id="PTHR30175">
    <property type="entry name" value="PHOSPHOTRANSFERASE SYSTEM TRANSPORT PROTEIN"/>
    <property type="match status" value="1"/>
</dbReference>
<comment type="caution">
    <text evidence="15">The sequence shown here is derived from an EMBL/GenBank/DDBJ whole genome shotgun (WGS) entry which is preliminary data.</text>
</comment>
<dbReference type="PROSITE" id="PS01035">
    <property type="entry name" value="PTS_EIIB_TYPE_1_CYS"/>
    <property type="match status" value="1"/>
</dbReference>
<feature type="transmembrane region" description="Helical" evidence="12">
    <location>
        <begin position="147"/>
        <end position="171"/>
    </location>
</feature>
<organism evidence="15 16">
    <name type="scientific">Fundicoccus ignavus</name>
    <dbReference type="NCBI Taxonomy" id="2664442"/>
    <lineage>
        <taxon>Bacteria</taxon>
        <taxon>Bacillati</taxon>
        <taxon>Bacillota</taxon>
        <taxon>Bacilli</taxon>
        <taxon>Lactobacillales</taxon>
        <taxon>Aerococcaceae</taxon>
        <taxon>Fundicoccus</taxon>
    </lineage>
</organism>
<keyword evidence="3" id="KW-1003">Cell membrane</keyword>
<evidence type="ECO:0000256" key="1">
    <source>
        <dbReference type="ARBA" id="ARBA00004651"/>
    </source>
</evidence>
<evidence type="ECO:0000256" key="3">
    <source>
        <dbReference type="ARBA" id="ARBA00022475"/>
    </source>
</evidence>
<sequence length="462" mass="49334">MDKKQLAQDIVRLVGGKENIDNALHCITRLRFYVHDETLVQANEIEKLEGVLSFIKGNGQQQVVIGNQVGEVFNEVAGILNIENKAQSTEELKPETPKSFVGYLNVLVGALTASIQPVVGLLAGGGIIIGLMTALSTFGWIATDSDLYMFIDTVARASFHYLPVLIGIAAAKRFGVSPYVMAAVAGLLVHPTITTIADSEAGLINLFGINFGVTNYTYSVFPMIVAAWVGGYLDRYLNKVVPNVIKSLVVPVLEVLILSLLVITIVGPVITLIASGIAYGIEVGFAFSPIIGGALYAAFFPLLVMFGMHWPLITLIVNDLTITGYSMMNAFSSVLMLGIAGGVFAVAIKTSQLKLKQISFAATLSQVCGVGEPAIFGVLVKYKKVFYMVTIANFIAGGLAGALNLLSYGFAGGLVGFASFIDPVNGITANFTNYWITHLGAFVLAFILTYLFGFKDEKGLAD</sequence>
<evidence type="ECO:0000256" key="7">
    <source>
        <dbReference type="ARBA" id="ARBA00022692"/>
    </source>
</evidence>
<keyword evidence="6" id="KW-0598">Phosphotransferase system</keyword>
<evidence type="ECO:0000256" key="9">
    <source>
        <dbReference type="ARBA" id="ARBA00022989"/>
    </source>
</evidence>
<keyword evidence="2" id="KW-0813">Transport</keyword>
<feature type="transmembrane region" description="Helical" evidence="12">
    <location>
        <begin position="433"/>
        <end position="453"/>
    </location>
</feature>
<feature type="transmembrane region" description="Helical" evidence="12">
    <location>
        <begin position="178"/>
        <end position="196"/>
    </location>
</feature>
<dbReference type="GO" id="GO:0090589">
    <property type="term" value="F:protein-phosphocysteine-trehalose phosphotransferase system transporter activity"/>
    <property type="evidence" value="ECO:0007669"/>
    <property type="project" value="TreeGrafter"/>
</dbReference>
<evidence type="ECO:0000313" key="16">
    <source>
        <dbReference type="Proteomes" id="UP000430975"/>
    </source>
</evidence>
<dbReference type="GO" id="GO:0005886">
    <property type="term" value="C:plasma membrane"/>
    <property type="evidence" value="ECO:0007669"/>
    <property type="project" value="UniProtKB-SubCell"/>
</dbReference>
<evidence type="ECO:0000256" key="12">
    <source>
        <dbReference type="SAM" id="Phobius"/>
    </source>
</evidence>
<dbReference type="CDD" id="cd00212">
    <property type="entry name" value="PTS_IIB_glc"/>
    <property type="match status" value="1"/>
</dbReference>
<dbReference type="Proteomes" id="UP000430975">
    <property type="component" value="Unassembled WGS sequence"/>
</dbReference>
<protein>
    <submittedName>
        <fullName evidence="15">Beta-xylosidase</fullName>
    </submittedName>
</protein>
<evidence type="ECO:0000313" key="15">
    <source>
        <dbReference type="EMBL" id="MRI86372.1"/>
    </source>
</evidence>
<dbReference type="InterPro" id="IPR036878">
    <property type="entry name" value="Glu_permease_IIB"/>
</dbReference>
<feature type="domain" description="PTS EIIB type-1" evidence="13">
    <location>
        <begin position="4"/>
        <end position="86"/>
    </location>
</feature>
<evidence type="ECO:0000256" key="8">
    <source>
        <dbReference type="ARBA" id="ARBA00022777"/>
    </source>
</evidence>
<dbReference type="InterPro" id="IPR003352">
    <property type="entry name" value="PTS_EIIC"/>
</dbReference>
<evidence type="ECO:0000256" key="6">
    <source>
        <dbReference type="ARBA" id="ARBA00022683"/>
    </source>
</evidence>
<keyword evidence="7 12" id="KW-0812">Transmembrane</keyword>
<dbReference type="Pfam" id="PF00367">
    <property type="entry name" value="PTS_EIIB"/>
    <property type="match status" value="1"/>
</dbReference>
<evidence type="ECO:0000256" key="10">
    <source>
        <dbReference type="ARBA" id="ARBA00023136"/>
    </source>
</evidence>
<dbReference type="GO" id="GO:0016301">
    <property type="term" value="F:kinase activity"/>
    <property type="evidence" value="ECO:0007669"/>
    <property type="project" value="UniProtKB-KW"/>
</dbReference>
<keyword evidence="8" id="KW-0418">Kinase</keyword>
<evidence type="ECO:0000256" key="5">
    <source>
        <dbReference type="ARBA" id="ARBA00022679"/>
    </source>
</evidence>
<dbReference type="Pfam" id="PF02378">
    <property type="entry name" value="PTS_EIIC"/>
    <property type="match status" value="1"/>
</dbReference>
<keyword evidence="10 12" id="KW-0472">Membrane</keyword>
<feature type="transmembrane region" description="Helical" evidence="12">
    <location>
        <begin position="118"/>
        <end position="141"/>
    </location>
</feature>
<evidence type="ECO:0000256" key="4">
    <source>
        <dbReference type="ARBA" id="ARBA00022597"/>
    </source>
</evidence>